<comment type="caution">
    <text evidence="3">The sequence shown here is derived from an EMBL/GenBank/DDBJ whole genome shotgun (WGS) entry which is preliminary data.</text>
</comment>
<feature type="region of interest" description="Disordered" evidence="1">
    <location>
        <begin position="1"/>
        <end position="44"/>
    </location>
</feature>
<evidence type="ECO:0000256" key="1">
    <source>
        <dbReference type="SAM" id="MobiDB-lite"/>
    </source>
</evidence>
<name>A0A6B2NS30_9RHOB</name>
<sequence length="141" mass="15481">MSGGDDYEIGYGRPPKHSRFQKGQSGNPGGRKKGSQNFNTDLDEVLGKRVTVTENGKTRKVTSRAAALQRLREKALNGHTRALEQFLALAQTRSEEKDAQSAGRNLSQSEAAILLRFEEEVLAQANAKEQPDKDEEAPENG</sequence>
<evidence type="ECO:0000259" key="2">
    <source>
        <dbReference type="Pfam" id="PF18932"/>
    </source>
</evidence>
<accession>A0A6B2NS30</accession>
<dbReference type="Pfam" id="PF18932">
    <property type="entry name" value="DUF5681"/>
    <property type="match status" value="1"/>
</dbReference>
<reference evidence="3" key="1">
    <citation type="submission" date="2020-02" db="EMBL/GenBank/DDBJ databases">
        <title>Delineation of the pyrene-degrading pathway in Roseobacter clade bacteria by genomic analysis.</title>
        <authorList>
            <person name="Zhou H."/>
            <person name="Wang H."/>
        </authorList>
    </citation>
    <scope>NUCLEOTIDE SEQUENCE</scope>
    <source>
        <strain evidence="3">PrR005</strain>
    </source>
</reference>
<protein>
    <recommendedName>
        <fullName evidence="2">DUF5681 domain-containing protein</fullName>
    </recommendedName>
</protein>
<dbReference type="InterPro" id="IPR043736">
    <property type="entry name" value="DUF5681"/>
</dbReference>
<gene>
    <name evidence="3" type="ORF">G0P99_06875</name>
</gene>
<feature type="domain" description="DUF5681" evidence="2">
    <location>
        <begin position="16"/>
        <end position="92"/>
    </location>
</feature>
<dbReference type="AlphaFoldDB" id="A0A6B2NS30"/>
<organism evidence="3">
    <name type="scientific">Ruegeria sp. PrR005</name>
    <dbReference type="NCBI Taxonomy" id="2706882"/>
    <lineage>
        <taxon>Bacteria</taxon>
        <taxon>Pseudomonadati</taxon>
        <taxon>Pseudomonadota</taxon>
        <taxon>Alphaproteobacteria</taxon>
        <taxon>Rhodobacterales</taxon>
        <taxon>Roseobacteraceae</taxon>
        <taxon>Ruegeria</taxon>
    </lineage>
</organism>
<dbReference type="RefSeq" id="WP_164128650.1">
    <property type="nucleotide sequence ID" value="NZ_JAAGOX010000011.1"/>
</dbReference>
<proteinExistence type="predicted"/>
<dbReference type="EMBL" id="JAAGOX010000011">
    <property type="protein sequence ID" value="NDW44675.1"/>
    <property type="molecule type" value="Genomic_DNA"/>
</dbReference>
<evidence type="ECO:0000313" key="3">
    <source>
        <dbReference type="EMBL" id="NDW44675.1"/>
    </source>
</evidence>